<feature type="transmembrane region" description="Helical" evidence="5">
    <location>
        <begin position="407"/>
        <end position="424"/>
    </location>
</feature>
<dbReference type="Gene3D" id="1.20.1250.20">
    <property type="entry name" value="MFS general substrate transporter like domains"/>
    <property type="match status" value="1"/>
</dbReference>
<feature type="transmembrane region" description="Helical" evidence="5">
    <location>
        <begin position="265"/>
        <end position="286"/>
    </location>
</feature>
<evidence type="ECO:0000256" key="2">
    <source>
        <dbReference type="ARBA" id="ARBA00022692"/>
    </source>
</evidence>
<dbReference type="SUPFAM" id="SSF103473">
    <property type="entry name" value="MFS general substrate transporter"/>
    <property type="match status" value="1"/>
</dbReference>
<dbReference type="InterPro" id="IPR036259">
    <property type="entry name" value="MFS_trans_sf"/>
</dbReference>
<dbReference type="InterPro" id="IPR020846">
    <property type="entry name" value="MFS_dom"/>
</dbReference>
<dbReference type="STRING" id="53326.A0A016U8N3"/>
<organism evidence="8 9">
    <name type="scientific">Ancylostoma ceylanicum</name>
    <dbReference type="NCBI Taxonomy" id="53326"/>
    <lineage>
        <taxon>Eukaryota</taxon>
        <taxon>Metazoa</taxon>
        <taxon>Ecdysozoa</taxon>
        <taxon>Nematoda</taxon>
        <taxon>Chromadorea</taxon>
        <taxon>Rhabditida</taxon>
        <taxon>Rhabditina</taxon>
        <taxon>Rhabditomorpha</taxon>
        <taxon>Strongyloidea</taxon>
        <taxon>Ancylostomatidae</taxon>
        <taxon>Ancylostomatinae</taxon>
        <taxon>Ancylostoma</taxon>
    </lineage>
</organism>
<feature type="transmembrane region" description="Helical" evidence="5">
    <location>
        <begin position="176"/>
        <end position="197"/>
    </location>
</feature>
<feature type="transmembrane region" description="Helical" evidence="5">
    <location>
        <begin position="112"/>
        <end position="135"/>
    </location>
</feature>
<keyword evidence="6" id="KW-0732">Signal</keyword>
<feature type="transmembrane region" description="Helical" evidence="5">
    <location>
        <begin position="147"/>
        <end position="170"/>
    </location>
</feature>
<feature type="transmembrane region" description="Helical" evidence="5">
    <location>
        <begin position="87"/>
        <end position="106"/>
    </location>
</feature>
<dbReference type="GO" id="GO:0015149">
    <property type="term" value="F:hexose transmembrane transporter activity"/>
    <property type="evidence" value="ECO:0007669"/>
    <property type="project" value="TreeGrafter"/>
</dbReference>
<evidence type="ECO:0000256" key="4">
    <source>
        <dbReference type="ARBA" id="ARBA00023136"/>
    </source>
</evidence>
<evidence type="ECO:0000256" key="3">
    <source>
        <dbReference type="ARBA" id="ARBA00022989"/>
    </source>
</evidence>
<dbReference type="InterPro" id="IPR045263">
    <property type="entry name" value="GLUT"/>
</dbReference>
<dbReference type="PANTHER" id="PTHR23503:SF123">
    <property type="entry name" value="MAJOR FACILITATOR SUPERFAMILY (MFS) PROFILE DOMAIN-CONTAINING PROTEIN"/>
    <property type="match status" value="1"/>
</dbReference>
<feature type="domain" description="Major facilitator superfamily (MFS) profile" evidence="7">
    <location>
        <begin position="4"/>
        <end position="457"/>
    </location>
</feature>
<keyword evidence="3 5" id="KW-1133">Transmembrane helix</keyword>
<dbReference type="InterPro" id="IPR005828">
    <property type="entry name" value="MFS_sugar_transport-like"/>
</dbReference>
<dbReference type="PANTHER" id="PTHR23503">
    <property type="entry name" value="SOLUTE CARRIER FAMILY 2"/>
    <property type="match status" value="1"/>
</dbReference>
<sequence length="489" mass="53350">MSHLLFVVVIHATLSQYGDVMMSCLNLLNVPIRKMFNESMTATYGLDSQQLELLYSACASTMMIGLVVGFLVMGYFKETFGTRNTAVVLRSLLGIVGSISMMISFATGRFEFFVLGHFISGVAAAFKVILLIYVAECSPDDKRGLTSMVVNSGGVVAVLLATPVCVSSLIGSDRNWFILPAVCGVMAAGHALVAVHFPQSPKQLYIRVGVFQDHDEEEARAALKFYYGSQYDIDEVISEMETERRYETHESVSLKEIMKDASNRYSLFIVLLCAFVPPFSALNIKLQYLMSMLGSYGLSVLQANTAMTAMNAIALPVCFIAPLLIERFGRRKMFVAITLLCSLEWAALGAAQTFVDVGAPNKPSCWVFGVFGATMGQIAVNLGMLIMSPMMISEICPYNTRNAISKFTQVLPTALAIVEVAAFPSLASKLGAALFFLLSICCLALAITLKQQMLETAGMPIDEIIRRIHNDRSRANSITSDVPSYGSLI</sequence>
<feature type="transmembrane region" description="Helical" evidence="5">
    <location>
        <begin position="306"/>
        <end position="325"/>
    </location>
</feature>
<feature type="transmembrane region" description="Helical" evidence="5">
    <location>
        <begin position="366"/>
        <end position="386"/>
    </location>
</feature>
<feature type="transmembrane region" description="Helical" evidence="5">
    <location>
        <begin position="53"/>
        <end position="75"/>
    </location>
</feature>
<comment type="caution">
    <text evidence="8">The sequence shown here is derived from an EMBL/GenBank/DDBJ whole genome shotgun (WGS) entry which is preliminary data.</text>
</comment>
<protein>
    <recommendedName>
        <fullName evidence="7">Major facilitator superfamily (MFS) profile domain-containing protein</fullName>
    </recommendedName>
</protein>
<dbReference type="GO" id="GO:0016020">
    <property type="term" value="C:membrane"/>
    <property type="evidence" value="ECO:0007669"/>
    <property type="project" value="UniProtKB-SubCell"/>
</dbReference>
<keyword evidence="4 5" id="KW-0472">Membrane</keyword>
<feature type="transmembrane region" description="Helical" evidence="5">
    <location>
        <begin position="334"/>
        <end position="354"/>
    </location>
</feature>
<evidence type="ECO:0000256" key="1">
    <source>
        <dbReference type="ARBA" id="ARBA00004141"/>
    </source>
</evidence>
<reference evidence="9" key="1">
    <citation type="journal article" date="2015" name="Nat. Genet.">
        <title>The genome and transcriptome of the zoonotic hookworm Ancylostoma ceylanicum identify infection-specific gene families.</title>
        <authorList>
            <person name="Schwarz E.M."/>
            <person name="Hu Y."/>
            <person name="Antoshechkin I."/>
            <person name="Miller M.M."/>
            <person name="Sternberg P.W."/>
            <person name="Aroian R.V."/>
        </authorList>
    </citation>
    <scope>NUCLEOTIDE SEQUENCE</scope>
    <source>
        <strain evidence="9">HY135</strain>
    </source>
</reference>
<evidence type="ECO:0000313" key="9">
    <source>
        <dbReference type="Proteomes" id="UP000024635"/>
    </source>
</evidence>
<dbReference type="OrthoDB" id="4142200at2759"/>
<dbReference type="EMBL" id="JARK01001387">
    <property type="protein sequence ID" value="EYC11296.1"/>
    <property type="molecule type" value="Genomic_DNA"/>
</dbReference>
<accession>A0A016U8N3</accession>
<gene>
    <name evidence="8" type="primary">Acey_s0051.g2128</name>
    <name evidence="8" type="synonym">Acey-Y39B6A.41</name>
    <name evidence="8" type="ORF">Y032_0051g2128</name>
</gene>
<dbReference type="PROSITE" id="PS50850">
    <property type="entry name" value="MFS"/>
    <property type="match status" value="1"/>
</dbReference>
<proteinExistence type="predicted"/>
<keyword evidence="9" id="KW-1185">Reference proteome</keyword>
<evidence type="ECO:0000259" key="7">
    <source>
        <dbReference type="PROSITE" id="PS50850"/>
    </source>
</evidence>
<evidence type="ECO:0000313" key="8">
    <source>
        <dbReference type="EMBL" id="EYC11296.1"/>
    </source>
</evidence>
<feature type="signal peptide" evidence="6">
    <location>
        <begin position="1"/>
        <end position="15"/>
    </location>
</feature>
<feature type="transmembrane region" description="Helical" evidence="5">
    <location>
        <begin position="430"/>
        <end position="449"/>
    </location>
</feature>
<dbReference type="AlphaFoldDB" id="A0A016U8N3"/>
<dbReference type="Pfam" id="PF00083">
    <property type="entry name" value="Sugar_tr"/>
    <property type="match status" value="1"/>
</dbReference>
<feature type="chain" id="PRO_5012452440" description="Major facilitator superfamily (MFS) profile domain-containing protein" evidence="6">
    <location>
        <begin position="16"/>
        <end position="489"/>
    </location>
</feature>
<dbReference type="Proteomes" id="UP000024635">
    <property type="component" value="Unassembled WGS sequence"/>
</dbReference>
<name>A0A016U8N3_9BILA</name>
<evidence type="ECO:0000256" key="6">
    <source>
        <dbReference type="SAM" id="SignalP"/>
    </source>
</evidence>
<keyword evidence="2 5" id="KW-0812">Transmembrane</keyword>
<comment type="subcellular location">
    <subcellularLocation>
        <location evidence="1">Membrane</location>
        <topology evidence="1">Multi-pass membrane protein</topology>
    </subcellularLocation>
</comment>
<evidence type="ECO:0000256" key="5">
    <source>
        <dbReference type="SAM" id="Phobius"/>
    </source>
</evidence>